<dbReference type="eggNOG" id="COG1783">
    <property type="taxonomic scope" value="Bacteria"/>
</dbReference>
<dbReference type="Proteomes" id="UP000003860">
    <property type="component" value="Unassembled WGS sequence"/>
</dbReference>
<feature type="region of interest" description="Disordered" evidence="1">
    <location>
        <begin position="409"/>
        <end position="429"/>
    </location>
</feature>
<keyword evidence="3" id="KW-1185">Reference proteome</keyword>
<dbReference type="EMBL" id="ACXX02000009">
    <property type="protein sequence ID" value="EGD47131.1"/>
    <property type="molecule type" value="Genomic_DNA"/>
</dbReference>
<dbReference type="Gene3D" id="3.40.50.300">
    <property type="entry name" value="P-loop containing nucleotide triphosphate hydrolases"/>
    <property type="match status" value="1"/>
</dbReference>
<dbReference type="STRING" id="588581.Cpap_1523"/>
<dbReference type="OrthoDB" id="9768556at2"/>
<dbReference type="InterPro" id="IPR027417">
    <property type="entry name" value="P-loop_NTPase"/>
</dbReference>
<evidence type="ECO:0000313" key="3">
    <source>
        <dbReference type="Proteomes" id="UP000003860"/>
    </source>
</evidence>
<reference evidence="2" key="2">
    <citation type="submission" date="2011-01" db="EMBL/GenBank/DDBJ databases">
        <title>The Non-contiguous Finished genome of Clostridium papyrosolvens.</title>
        <authorList>
            <person name="Lucas S."/>
            <person name="Copeland A."/>
            <person name="Lapidus A."/>
            <person name="Cheng J.-F."/>
            <person name="Goodwin L."/>
            <person name="Pitluck S."/>
            <person name="Misra M."/>
            <person name="Chertkov O."/>
            <person name="Detter J.C."/>
            <person name="Han C."/>
            <person name="Tapia R."/>
            <person name="Land M."/>
            <person name="Hauser L."/>
            <person name="Kyrpides N."/>
            <person name="Ivanova N."/>
            <person name="Pagani I."/>
            <person name="Mouttaki H."/>
            <person name="He Z."/>
            <person name="Zhou J."/>
            <person name="Hemme C.L."/>
            <person name="Woyke T."/>
        </authorList>
    </citation>
    <scope>NUCLEOTIDE SEQUENCE [LARGE SCALE GENOMIC DNA]</scope>
    <source>
        <strain evidence="2">DSM 2782</strain>
    </source>
</reference>
<dbReference type="Gene3D" id="3.30.420.280">
    <property type="match status" value="1"/>
</dbReference>
<evidence type="ECO:0000313" key="2">
    <source>
        <dbReference type="EMBL" id="EGD47131.1"/>
    </source>
</evidence>
<reference evidence="2" key="1">
    <citation type="submission" date="2009-07" db="EMBL/GenBank/DDBJ databases">
        <authorList>
            <consortium name="US DOE Joint Genome Institute (JGI-PGF)"/>
            <person name="Lucas S."/>
            <person name="Copeland A."/>
            <person name="Lapidus A."/>
            <person name="Glavina del Rio T."/>
            <person name="Tice H."/>
            <person name="Bruce D."/>
            <person name="Goodwin L."/>
            <person name="Pitluck S."/>
            <person name="Larimer F."/>
            <person name="Land M.L."/>
            <person name="Mouttaki H."/>
            <person name="He Z."/>
            <person name="Zhou J."/>
            <person name="Hemme C.L."/>
        </authorList>
    </citation>
    <scope>NUCLEOTIDE SEQUENCE [LARGE SCALE GENOMIC DNA]</scope>
    <source>
        <strain evidence="2">DSM 2782</strain>
    </source>
</reference>
<comment type="caution">
    <text evidence="2">The sequence shown here is derived from an EMBL/GenBank/DDBJ whole genome shotgun (WGS) entry which is preliminary data.</text>
</comment>
<organism evidence="2 3">
    <name type="scientific">Ruminiclostridium papyrosolvens DSM 2782</name>
    <dbReference type="NCBI Taxonomy" id="588581"/>
    <lineage>
        <taxon>Bacteria</taxon>
        <taxon>Bacillati</taxon>
        <taxon>Bacillota</taxon>
        <taxon>Clostridia</taxon>
        <taxon>Eubacteriales</taxon>
        <taxon>Oscillospiraceae</taxon>
        <taxon>Ruminiclostridium</taxon>
    </lineage>
</organism>
<proteinExistence type="predicted"/>
<protein>
    <submittedName>
        <fullName evidence="2">Uncharacterized protein</fullName>
    </submittedName>
</protein>
<sequence length="429" mass="50480">MIFAINHPGSKQLILRETFPELERSLIMTSLTMYPSDQFQYNAGEHRWYHLNGSTIEFGYLESYTDVSKYQSAEYDIIRIDEGTHMDEARITYMKSRIRGANGYPKQMKISTNPGGIGHKFLKKRFRIGVENENEIFTDYVGKDKNGVDRYITRCYIPAKVYDNIFLMEKDPNYITNLMQLPERERDALLEGSWDIFDDQAFPEFDPDIHTYDPEKTFKNGQIPKHWKRWRSADNGYDDPFAFYWHAIDEHGHVWTYREYTRSEKDPKVAYKDQAAEVVSRSTYLNEETGLLEPEKILYTVIGHDAFFSNERLDAKSIEEFYNEGGLYGFVPTATDRKLRTIVAHEYLKPYFDENIGKMTAKWHISKNCKVLIEKLPDAIKDPKDNEKYLDKDDHQLDGAFYGILSHHSKKPDHYRAKKPSFKSIRKKH</sequence>
<dbReference type="AlphaFoldDB" id="F1TEG5"/>
<accession>F1TEG5</accession>
<evidence type="ECO:0000256" key="1">
    <source>
        <dbReference type="SAM" id="MobiDB-lite"/>
    </source>
</evidence>
<name>F1TEG5_9FIRM</name>
<gene>
    <name evidence="2" type="ORF">Cpap_1523</name>
</gene>